<sequence>MGDQNTTLERVRRLVERLAPTPICDDCIADRIDDGHIEEVRPCTQELTAERGFERDNDACGLCGERHTVIRKNR</sequence>
<dbReference type="RefSeq" id="WP_339586484.1">
    <property type="nucleotide sequence ID" value="NZ_JBBHJZ010000001.1"/>
</dbReference>
<comment type="caution">
    <text evidence="1">The sequence shown here is derived from an EMBL/GenBank/DDBJ whole genome shotgun (WGS) entry which is preliminary data.</text>
</comment>
<proteinExistence type="predicted"/>
<dbReference type="Proteomes" id="UP001361239">
    <property type="component" value="Unassembled WGS sequence"/>
</dbReference>
<evidence type="ECO:0000313" key="2">
    <source>
        <dbReference type="Proteomes" id="UP001361239"/>
    </source>
</evidence>
<keyword evidence="2" id="KW-1185">Reference proteome</keyword>
<organism evidence="1 2">
    <name type="scientific">Novosphingobium anseongense</name>
    <dbReference type="NCBI Taxonomy" id="3133436"/>
    <lineage>
        <taxon>Bacteria</taxon>
        <taxon>Pseudomonadati</taxon>
        <taxon>Pseudomonadota</taxon>
        <taxon>Alphaproteobacteria</taxon>
        <taxon>Sphingomonadales</taxon>
        <taxon>Sphingomonadaceae</taxon>
        <taxon>Novosphingobium</taxon>
    </lineage>
</organism>
<reference evidence="1 2" key="1">
    <citation type="submission" date="2024-03" db="EMBL/GenBank/DDBJ databases">
        <authorList>
            <person name="Jo J.-H."/>
        </authorList>
    </citation>
    <scope>NUCLEOTIDE SEQUENCE [LARGE SCALE GENOMIC DNA]</scope>
    <source>
        <strain evidence="1 2">PS1R-30</strain>
    </source>
</reference>
<evidence type="ECO:0000313" key="1">
    <source>
        <dbReference type="EMBL" id="MEJ5976577.1"/>
    </source>
</evidence>
<name>A0ABU8RU36_9SPHN</name>
<gene>
    <name evidence="1" type="ORF">WG901_08025</name>
</gene>
<accession>A0ABU8RU36</accession>
<dbReference type="EMBL" id="JBBHJZ010000001">
    <property type="protein sequence ID" value="MEJ5976577.1"/>
    <property type="molecule type" value="Genomic_DNA"/>
</dbReference>
<protein>
    <submittedName>
        <fullName evidence="1">Uncharacterized protein</fullName>
    </submittedName>
</protein>